<dbReference type="Proteomes" id="UP000282311">
    <property type="component" value="Unassembled WGS sequence"/>
</dbReference>
<dbReference type="PROSITE" id="PS01124">
    <property type="entry name" value="HTH_ARAC_FAMILY_2"/>
    <property type="match status" value="1"/>
</dbReference>
<feature type="domain" description="HTH araC/xylS-type" evidence="4">
    <location>
        <begin position="75"/>
        <end position="177"/>
    </location>
</feature>
<accession>A0A3B0AMY7</accession>
<evidence type="ECO:0000256" key="2">
    <source>
        <dbReference type="ARBA" id="ARBA00023125"/>
    </source>
</evidence>
<dbReference type="InterPro" id="IPR009057">
    <property type="entry name" value="Homeodomain-like_sf"/>
</dbReference>
<dbReference type="SUPFAM" id="SSF46689">
    <property type="entry name" value="Homeodomain-like"/>
    <property type="match status" value="2"/>
</dbReference>
<evidence type="ECO:0000256" key="1">
    <source>
        <dbReference type="ARBA" id="ARBA00023015"/>
    </source>
</evidence>
<gene>
    <name evidence="5" type="ORF">D7M11_35000</name>
</gene>
<sequence>MIPRYLEQIESVIYSCILKTKYGGEVTDIPLSSVDKLAIQAFFLLIVKELTVYTASVKEQDGYGCEEQHATPYETKIAHLIEDLLRLCAQDALTVQDIARHIGLSRGQCTKIFTKVYGMPPRQYITELKLRKAKELLVRSQLSVEAIAAELRYDSVSHFSRQFKRWTGLSPLQFRPKHLPLSGVTDASS</sequence>
<dbReference type="GO" id="GO:0043565">
    <property type="term" value="F:sequence-specific DNA binding"/>
    <property type="evidence" value="ECO:0007669"/>
    <property type="project" value="InterPro"/>
</dbReference>
<keyword evidence="1" id="KW-0805">Transcription regulation</keyword>
<proteinExistence type="predicted"/>
<dbReference type="PANTHER" id="PTHR43280">
    <property type="entry name" value="ARAC-FAMILY TRANSCRIPTIONAL REGULATOR"/>
    <property type="match status" value="1"/>
</dbReference>
<organism evidence="5 6">
    <name type="scientific">Paenibacillus ginsengarvi</name>
    <dbReference type="NCBI Taxonomy" id="400777"/>
    <lineage>
        <taxon>Bacteria</taxon>
        <taxon>Bacillati</taxon>
        <taxon>Bacillota</taxon>
        <taxon>Bacilli</taxon>
        <taxon>Bacillales</taxon>
        <taxon>Paenibacillaceae</taxon>
        <taxon>Paenibacillus</taxon>
    </lineage>
</organism>
<dbReference type="GO" id="GO:0003700">
    <property type="term" value="F:DNA-binding transcription factor activity"/>
    <property type="evidence" value="ECO:0007669"/>
    <property type="project" value="InterPro"/>
</dbReference>
<protein>
    <submittedName>
        <fullName evidence="5">AraC family transcriptional regulator</fullName>
    </submittedName>
</protein>
<dbReference type="PROSITE" id="PS00041">
    <property type="entry name" value="HTH_ARAC_FAMILY_1"/>
    <property type="match status" value="1"/>
</dbReference>
<reference evidence="5 6" key="1">
    <citation type="journal article" date="2007" name="Int. J. Syst. Evol. Microbiol.">
        <title>Paenibacillus ginsengarvi sp. nov., isolated from soil from ginseng cultivation.</title>
        <authorList>
            <person name="Yoon M.H."/>
            <person name="Ten L.N."/>
            <person name="Im W.T."/>
        </authorList>
    </citation>
    <scope>NUCLEOTIDE SEQUENCE [LARGE SCALE GENOMIC DNA]</scope>
    <source>
        <strain evidence="5 6">KCTC 13059</strain>
    </source>
</reference>
<evidence type="ECO:0000313" key="6">
    <source>
        <dbReference type="Proteomes" id="UP000282311"/>
    </source>
</evidence>
<dbReference type="EMBL" id="RBAH01000049">
    <property type="protein sequence ID" value="RKN62085.1"/>
    <property type="molecule type" value="Genomic_DNA"/>
</dbReference>
<keyword evidence="3" id="KW-0804">Transcription</keyword>
<evidence type="ECO:0000259" key="4">
    <source>
        <dbReference type="PROSITE" id="PS01124"/>
    </source>
</evidence>
<dbReference type="PANTHER" id="PTHR43280:SF2">
    <property type="entry name" value="HTH-TYPE TRANSCRIPTIONAL REGULATOR EXSA"/>
    <property type="match status" value="1"/>
</dbReference>
<evidence type="ECO:0000313" key="5">
    <source>
        <dbReference type="EMBL" id="RKN62085.1"/>
    </source>
</evidence>
<dbReference type="Gene3D" id="1.10.10.60">
    <property type="entry name" value="Homeodomain-like"/>
    <property type="match status" value="2"/>
</dbReference>
<name>A0A3B0AMY7_9BACL</name>
<dbReference type="InterPro" id="IPR018062">
    <property type="entry name" value="HTH_AraC-typ_CS"/>
</dbReference>
<keyword evidence="6" id="KW-1185">Reference proteome</keyword>
<dbReference type="SMART" id="SM00342">
    <property type="entry name" value="HTH_ARAC"/>
    <property type="match status" value="1"/>
</dbReference>
<keyword evidence="2" id="KW-0238">DNA-binding</keyword>
<dbReference type="AlphaFoldDB" id="A0A3B0AMY7"/>
<dbReference type="Pfam" id="PF12833">
    <property type="entry name" value="HTH_18"/>
    <property type="match status" value="1"/>
</dbReference>
<comment type="caution">
    <text evidence="5">The sequence shown here is derived from an EMBL/GenBank/DDBJ whole genome shotgun (WGS) entry which is preliminary data.</text>
</comment>
<evidence type="ECO:0000256" key="3">
    <source>
        <dbReference type="ARBA" id="ARBA00023163"/>
    </source>
</evidence>
<dbReference type="InterPro" id="IPR018060">
    <property type="entry name" value="HTH_AraC"/>
</dbReference>